<keyword evidence="5 6" id="KW-0411">Iron-sulfur</keyword>
<evidence type="ECO:0000256" key="4">
    <source>
        <dbReference type="ARBA" id="ARBA00023004"/>
    </source>
</evidence>
<feature type="binding site" evidence="6 7">
    <location>
        <position position="81"/>
    </location>
    <ligand>
        <name>[4Fe-4S] cluster</name>
        <dbReference type="ChEBI" id="CHEBI:49883"/>
        <note>4Fe-4S-S-AdoMet</note>
    </ligand>
</feature>
<comment type="pathway">
    <text evidence="6">Quinol/quinone metabolism; menaquinone biosynthesis.</text>
</comment>
<accession>A0A8J7CC56</accession>
<evidence type="ECO:0000256" key="1">
    <source>
        <dbReference type="ARBA" id="ARBA00022485"/>
    </source>
</evidence>
<keyword evidence="3 6" id="KW-0479">Metal-binding</keyword>
<dbReference type="Pfam" id="PF04055">
    <property type="entry name" value="Radical_SAM"/>
    <property type="match status" value="1"/>
</dbReference>
<evidence type="ECO:0000256" key="2">
    <source>
        <dbReference type="ARBA" id="ARBA00022691"/>
    </source>
</evidence>
<dbReference type="Proteomes" id="UP000648239">
    <property type="component" value="Unassembled WGS sequence"/>
</dbReference>
<dbReference type="SMART" id="SM00729">
    <property type="entry name" value="Elp3"/>
    <property type="match status" value="1"/>
</dbReference>
<dbReference type="GO" id="GO:0102573">
    <property type="term" value="F:aminodeoxyfutalosine synthase activity"/>
    <property type="evidence" value="ECO:0007669"/>
    <property type="project" value="UniProtKB-EC"/>
</dbReference>
<dbReference type="InterPro" id="IPR006638">
    <property type="entry name" value="Elp3/MiaA/NifB-like_rSAM"/>
</dbReference>
<feature type="binding site" evidence="8">
    <location>
        <position position="187"/>
    </location>
    <ligand>
        <name>S-adenosyl-L-methionine</name>
        <dbReference type="ChEBI" id="CHEBI:59789"/>
    </ligand>
</feature>
<dbReference type="GO" id="GO:0009234">
    <property type="term" value="P:menaquinone biosynthetic process"/>
    <property type="evidence" value="ECO:0007669"/>
    <property type="project" value="UniProtKB-UniRule"/>
</dbReference>
<keyword evidence="1 6" id="KW-0004">4Fe-4S</keyword>
<keyword evidence="4 6" id="KW-0408">Iron</keyword>
<sequence length="375" mass="42418">MSEVLKRLADAAGLSAIYGKVQSGERLTRADGLQLFESRELMAVGAMANLVRERKNGDTAYFVRNMHLNPTNVCTADCKFCGFYRPYREKDAGWTWDLERCMNEVRGRLHEPLTEVHIVGGHNPDYPYEFYTDLIRGIRELKPDMHVKAFTATEYDFFARRFKIPVEQVFRDFIEAGLGSLPGGGAEVLSERVRQELYPKKIGAERWLEVVRIAHEHGLRSNATLLYGHIETLEERVDHLCRLRELQDETGGFMCFIPLAFHPENTELQHLPGPTGFDDLLTTAVSRLMLDNFDHIKAYWVMLTPRIAQTALNMGADCIDGTVVEEKIVHMAGATSPEGMSMAELERLVRDGGRVPVQRDSLYNILEPTDAAATV</sequence>
<keyword evidence="6" id="KW-0808">Transferase</keyword>
<evidence type="ECO:0000259" key="9">
    <source>
        <dbReference type="PROSITE" id="PS51918"/>
    </source>
</evidence>
<evidence type="ECO:0000256" key="7">
    <source>
        <dbReference type="PIRSR" id="PIRSR004762-1"/>
    </source>
</evidence>
<dbReference type="SFLD" id="SFLDG01389">
    <property type="entry name" value="menaquinone_synthsis_involved"/>
    <property type="match status" value="1"/>
</dbReference>
<dbReference type="PROSITE" id="PS51918">
    <property type="entry name" value="RADICAL_SAM"/>
    <property type="match status" value="1"/>
</dbReference>
<evidence type="ECO:0000256" key="6">
    <source>
        <dbReference type="HAMAP-Rule" id="MF_00993"/>
    </source>
</evidence>
<comment type="function">
    <text evidence="6">Radical SAM enzyme that catalyzes the addition of the adenosyl radical to the double bond of 3-[(1-carboxyvinyl)oxy]benzoate, leading to aminodeoxyfutalosine (AFL), a key intermediate in the formation of menaquinone (MK, vitamin K2) from chorismate.</text>
</comment>
<dbReference type="SFLD" id="SFLDF00343">
    <property type="entry name" value="aminofutalosine_synthase_(mqnE"/>
    <property type="match status" value="1"/>
</dbReference>
<dbReference type="InterPro" id="IPR013785">
    <property type="entry name" value="Aldolase_TIM"/>
</dbReference>
<dbReference type="EC" id="2.5.1.120" evidence="6"/>
<dbReference type="NCBIfam" id="TIGR00423">
    <property type="entry name" value="CofH family radical SAM protein"/>
    <property type="match status" value="1"/>
</dbReference>
<dbReference type="PANTHER" id="PTHR43076:SF7">
    <property type="entry name" value="AMINODEOXYFUTALOSINE SYNTHASE"/>
    <property type="match status" value="1"/>
</dbReference>
<dbReference type="AlphaFoldDB" id="A0A8J7CC56"/>
<comment type="catalytic activity">
    <reaction evidence="6">
        <text>3-[(1-carboxyvinyl)-oxy]benzoate + S-adenosyl-L-methionine + H2O = 6-amino-6-deoxyfutalosine + hydrogencarbonate + L-methionine + H(+)</text>
        <dbReference type="Rhea" id="RHEA:33075"/>
        <dbReference type="ChEBI" id="CHEBI:15377"/>
        <dbReference type="ChEBI" id="CHEBI:15378"/>
        <dbReference type="ChEBI" id="CHEBI:17544"/>
        <dbReference type="ChEBI" id="CHEBI:57844"/>
        <dbReference type="ChEBI" id="CHEBI:59789"/>
        <dbReference type="ChEBI" id="CHEBI:64286"/>
        <dbReference type="ChEBI" id="CHEBI:76981"/>
        <dbReference type="EC" id="2.5.1.120"/>
    </reaction>
</comment>
<dbReference type="InterPro" id="IPR020050">
    <property type="entry name" value="FO_synthase_su2"/>
</dbReference>
<dbReference type="CDD" id="cd01335">
    <property type="entry name" value="Radical_SAM"/>
    <property type="match status" value="1"/>
</dbReference>
<reference evidence="10 11" key="1">
    <citation type="submission" date="2020-08" db="EMBL/GenBank/DDBJ databases">
        <title>Acidobacteriota in marine sediments use diverse sulfur dissimilation pathways.</title>
        <authorList>
            <person name="Wasmund K."/>
        </authorList>
    </citation>
    <scope>NUCLEOTIDE SEQUENCE [LARGE SCALE GENOMIC DNA]</scope>
    <source>
        <strain evidence="10">MAG AM4</strain>
    </source>
</reference>
<feature type="domain" description="Radical SAM core" evidence="9">
    <location>
        <begin position="60"/>
        <end position="294"/>
    </location>
</feature>
<feature type="binding site" evidence="6 7">
    <location>
        <position position="78"/>
    </location>
    <ligand>
        <name>[4Fe-4S] cluster</name>
        <dbReference type="ChEBI" id="CHEBI:49883"/>
        <note>4Fe-4S-S-AdoMet</note>
    </ligand>
</feature>
<comment type="caution">
    <text evidence="10">The sequence shown here is derived from an EMBL/GenBank/DDBJ whole genome shotgun (WGS) entry which is preliminary data.</text>
</comment>
<dbReference type="EMBL" id="JACXWD010000005">
    <property type="protein sequence ID" value="MBD3867017.1"/>
    <property type="molecule type" value="Genomic_DNA"/>
</dbReference>
<evidence type="ECO:0000313" key="10">
    <source>
        <dbReference type="EMBL" id="MBD3867017.1"/>
    </source>
</evidence>
<comment type="cofactor">
    <cofactor evidence="6 7">
        <name>[4Fe-4S] cluster</name>
        <dbReference type="ChEBI" id="CHEBI:49883"/>
    </cofactor>
    <text evidence="6 7">Binds 1 [4Fe-4S] cluster. The cluster is coordinated with 3 cysteines and an exchangeable S-adenosyl-L-methionine.</text>
</comment>
<dbReference type="UniPathway" id="UPA00079"/>
<organism evidence="10 11">
    <name type="scientific">Candidatus Polarisedimenticola svalbardensis</name>
    <dbReference type="NCBI Taxonomy" id="2886004"/>
    <lineage>
        <taxon>Bacteria</taxon>
        <taxon>Pseudomonadati</taxon>
        <taxon>Acidobacteriota</taxon>
        <taxon>Candidatus Polarisedimenticolia</taxon>
        <taxon>Candidatus Polarisedimenticolales</taxon>
        <taxon>Candidatus Polarisedimenticolaceae</taxon>
        <taxon>Candidatus Polarisedimenticola</taxon>
    </lineage>
</organism>
<dbReference type="InterPro" id="IPR058240">
    <property type="entry name" value="rSAM_sf"/>
</dbReference>
<dbReference type="InterPro" id="IPR045567">
    <property type="entry name" value="CofH/MnqC-like_C"/>
</dbReference>
<dbReference type="Gene3D" id="3.20.20.70">
    <property type="entry name" value="Aldolase class I"/>
    <property type="match status" value="1"/>
</dbReference>
<keyword evidence="6" id="KW-0474">Menaquinone biosynthesis</keyword>
<proteinExistence type="inferred from homology"/>
<evidence type="ECO:0000256" key="5">
    <source>
        <dbReference type="ARBA" id="ARBA00023014"/>
    </source>
</evidence>
<dbReference type="PIRSF" id="PIRSF004762">
    <property type="entry name" value="CHP00423"/>
    <property type="match status" value="1"/>
</dbReference>
<dbReference type="InterPro" id="IPR022432">
    <property type="entry name" value="MqnE"/>
</dbReference>
<dbReference type="HAMAP" id="MF_00993">
    <property type="entry name" value="MqnE"/>
    <property type="match status" value="1"/>
</dbReference>
<dbReference type="InterPro" id="IPR034405">
    <property type="entry name" value="F420"/>
</dbReference>
<feature type="binding site" evidence="8">
    <location>
        <position position="80"/>
    </location>
    <ligand>
        <name>S-adenosyl-L-methionine</name>
        <dbReference type="ChEBI" id="CHEBI:59789"/>
    </ligand>
</feature>
<dbReference type="SUPFAM" id="SSF102114">
    <property type="entry name" value="Radical SAM enzymes"/>
    <property type="match status" value="1"/>
</dbReference>
<dbReference type="GO" id="GO:0005506">
    <property type="term" value="F:iron ion binding"/>
    <property type="evidence" value="ECO:0007669"/>
    <property type="project" value="UniProtKB-UniRule"/>
</dbReference>
<dbReference type="NCBIfam" id="TIGR03700">
    <property type="entry name" value="mena_SCO4494"/>
    <property type="match status" value="1"/>
</dbReference>
<evidence type="ECO:0000313" key="11">
    <source>
        <dbReference type="Proteomes" id="UP000648239"/>
    </source>
</evidence>
<dbReference type="InterPro" id="IPR007197">
    <property type="entry name" value="rSAM"/>
</dbReference>
<gene>
    <name evidence="6 10" type="primary">mqnE</name>
    <name evidence="10" type="ORF">IFK94_02740</name>
</gene>
<dbReference type="PANTHER" id="PTHR43076">
    <property type="entry name" value="FO SYNTHASE (COFH)"/>
    <property type="match status" value="1"/>
</dbReference>
<dbReference type="GO" id="GO:0051539">
    <property type="term" value="F:4 iron, 4 sulfur cluster binding"/>
    <property type="evidence" value="ECO:0007669"/>
    <property type="project" value="UniProtKB-KW"/>
</dbReference>
<name>A0A8J7CC56_9BACT</name>
<dbReference type="Pfam" id="PF19288">
    <property type="entry name" value="CofH_C"/>
    <property type="match status" value="1"/>
</dbReference>
<feature type="binding site" evidence="6 7">
    <location>
        <position position="74"/>
    </location>
    <ligand>
        <name>[4Fe-4S] cluster</name>
        <dbReference type="ChEBI" id="CHEBI:49883"/>
        <note>4Fe-4S-S-AdoMet</note>
    </ligand>
</feature>
<evidence type="ECO:0000256" key="3">
    <source>
        <dbReference type="ARBA" id="ARBA00022723"/>
    </source>
</evidence>
<dbReference type="SFLD" id="SFLDG01064">
    <property type="entry name" value="F420__menaquinone_cofactor_bio"/>
    <property type="match status" value="1"/>
</dbReference>
<keyword evidence="2 6" id="KW-0949">S-adenosyl-L-methionine</keyword>
<evidence type="ECO:0000256" key="8">
    <source>
        <dbReference type="PIRSR" id="PIRSR004762-2"/>
    </source>
</evidence>
<dbReference type="GO" id="GO:0044689">
    <property type="term" value="F:7,8-didemethyl-8-hydroxy-5-deazariboflavin synthase activity"/>
    <property type="evidence" value="ECO:0007669"/>
    <property type="project" value="TreeGrafter"/>
</dbReference>
<dbReference type="SFLD" id="SFLDS00029">
    <property type="entry name" value="Radical_SAM"/>
    <property type="match status" value="1"/>
</dbReference>
<comment type="similarity">
    <text evidence="6">Belongs to the radical SAM superfamily. MqnE family.</text>
</comment>
<protein>
    <recommendedName>
        <fullName evidence="6">Aminodeoxyfutalosine synthase</fullName>
        <shortName evidence="6">AFL synthase</shortName>
        <shortName evidence="6">Aminofutalosine synthase</shortName>
        <ecNumber evidence="6">2.5.1.120</ecNumber>
    </recommendedName>
    <alternativeName>
        <fullName evidence="6">Menaquinone biosynthetic enzyme MqnE</fullName>
    </alternativeName>
</protein>